<accession>A0A9P6B662</accession>
<feature type="region of interest" description="Disordered" evidence="1">
    <location>
        <begin position="907"/>
        <end position="977"/>
    </location>
</feature>
<feature type="compositionally biased region" description="Low complexity" evidence="1">
    <location>
        <begin position="907"/>
        <end position="920"/>
    </location>
</feature>
<organism evidence="2 3">
    <name type="scientific">Hydnum rufescens UP504</name>
    <dbReference type="NCBI Taxonomy" id="1448309"/>
    <lineage>
        <taxon>Eukaryota</taxon>
        <taxon>Fungi</taxon>
        <taxon>Dikarya</taxon>
        <taxon>Basidiomycota</taxon>
        <taxon>Agaricomycotina</taxon>
        <taxon>Agaricomycetes</taxon>
        <taxon>Cantharellales</taxon>
        <taxon>Hydnaceae</taxon>
        <taxon>Hydnum</taxon>
    </lineage>
</organism>
<feature type="compositionally biased region" description="Low complexity" evidence="1">
    <location>
        <begin position="934"/>
        <end position="944"/>
    </location>
</feature>
<dbReference type="Proteomes" id="UP000886523">
    <property type="component" value="Unassembled WGS sequence"/>
</dbReference>
<dbReference type="EMBL" id="MU128927">
    <property type="protein sequence ID" value="KAF9518037.1"/>
    <property type="molecule type" value="Genomic_DNA"/>
</dbReference>
<keyword evidence="3" id="KW-1185">Reference proteome</keyword>
<sequence>MSLVFSQGLDYVIQQLAQFANSLRWLGYVTLTCPIEICQVLWDLGTLIDMSVYPIILATPSLSPHSATHRRPRFQVLPDALALSHYYYYNPNPNSVVSIARRHSALVDPKVIMAPNANKKKAGTKAKVSTLKVQTFFILDTIPVVHMAFSPRAWVDLPLYTWEIGIVPLTAIWWHDKHSGYVLETKCNNAMSKIRFYSVKDMTRDGLDVSTSFASVHVLLSTFTSEANAISAGFNKAPAMFCNGSSPTKDIMSSQTVSYTDALCDFPEGVYVPSPLPPYFDHPFLPHKWQRTEGIVAEGGDIMMEDGGDVSVPAVDGDGDVVMQDGASVAATTPSSGAAMRSLHNQLHLRDFGSQGEFSPASADMVVGENPKTLHQPLTWADWKGNTEPALPTPLENPYMGVKYYDTWSNQCENEFLKDMDEYKVDPTTKPFPVVKRVEWATLFMNSCQPFQYTEQCPPECKPDIYTRDQVSIAHHWDKYGAPHFYFTNYMRLPTMYSMQMPYISYISRCIDDPPLPASLDMISSSDGVKLTDAYHKQLEDFVLRNHEQYRQWCLAASNLGIQVSLATLITPVKPQSLGESPFSVHLLLQSMPDELAMTQLMTMHWCIDHISMVGKTDCPHFSVDDNLIRALYLHSNPGVWLDDLQAHGVPLWGLWFDDAGINIKSMQHLTGKEISQEELDPILKEKGNDIHYHMVSEQLIVESDCLSPWFIVLRSYPGVPPHKALEDIVLNALFLQYQPRPPEEMCQSLRNIVGDGPFLPPSHYASSSATHFSEGVTCDMDEALEAEPWFSPDNDEEEAAQEEEDALDRSIQLSGKKKGKLSNFDACILEGWRDPNSKSVARNAAKCHKRLGLDKDSGSMSAGSSGSQLPGIVGTHAGSLHVDSLPPEHEIVIGIMGTIEVMPSTPVPTGVTPSAPVSTEEMPSASAPTGVMPSAPVSTEVTPSTPPTGAVPSTPVSTEATPSAPAPTGATPSAAPPIEAMASISTPTETPPIKLVPSHTKSVMVEAEPAGVSVPTFPAQNMTPEVIPAETTPPAYLWVLNFPCILVHVLDLPCILVDVLNLPYILAVVLFLPHLPAHILNLPHIPARILNLPHVLAHVLPPPYISRQVCDPHCILAHAHPLPHVPAHVLGIPLSPKGGDSIIPSPKRMIIIVKNAIILWVPHSLIDGLRGLQNQHSMGVSTWGRPDPTFSAFWRGGSQPVHGLCPRALTTTFGPTHGHNNDWGSEFCASCGGELNRSSRGGTLTGPNAIFSVSGPTQPISSWVGTTTSSAVAKGSHVDLTSSSQSIPLGRWFAIVAGPLPNDGFCDIQLWLDVYPQVIAVH</sequence>
<evidence type="ECO:0000313" key="2">
    <source>
        <dbReference type="EMBL" id="KAF9518037.1"/>
    </source>
</evidence>
<proteinExistence type="predicted"/>
<gene>
    <name evidence="2" type="ORF">BS47DRAFT_1359084</name>
</gene>
<protein>
    <submittedName>
        <fullName evidence="2">Uncharacterized protein</fullName>
    </submittedName>
</protein>
<comment type="caution">
    <text evidence="2">The sequence shown here is derived from an EMBL/GenBank/DDBJ whole genome shotgun (WGS) entry which is preliminary data.</text>
</comment>
<evidence type="ECO:0000256" key="1">
    <source>
        <dbReference type="SAM" id="MobiDB-lite"/>
    </source>
</evidence>
<evidence type="ECO:0000313" key="3">
    <source>
        <dbReference type="Proteomes" id="UP000886523"/>
    </source>
</evidence>
<name>A0A9P6B662_9AGAM</name>
<feature type="compositionally biased region" description="Acidic residues" evidence="1">
    <location>
        <begin position="794"/>
        <end position="807"/>
    </location>
</feature>
<reference evidence="2" key="1">
    <citation type="journal article" date="2020" name="Nat. Commun.">
        <title>Large-scale genome sequencing of mycorrhizal fungi provides insights into the early evolution of symbiotic traits.</title>
        <authorList>
            <person name="Miyauchi S."/>
            <person name="Kiss E."/>
            <person name="Kuo A."/>
            <person name="Drula E."/>
            <person name="Kohler A."/>
            <person name="Sanchez-Garcia M."/>
            <person name="Morin E."/>
            <person name="Andreopoulos B."/>
            <person name="Barry K.W."/>
            <person name="Bonito G."/>
            <person name="Buee M."/>
            <person name="Carver A."/>
            <person name="Chen C."/>
            <person name="Cichocki N."/>
            <person name="Clum A."/>
            <person name="Culley D."/>
            <person name="Crous P.W."/>
            <person name="Fauchery L."/>
            <person name="Girlanda M."/>
            <person name="Hayes R.D."/>
            <person name="Keri Z."/>
            <person name="LaButti K."/>
            <person name="Lipzen A."/>
            <person name="Lombard V."/>
            <person name="Magnuson J."/>
            <person name="Maillard F."/>
            <person name="Murat C."/>
            <person name="Nolan M."/>
            <person name="Ohm R.A."/>
            <person name="Pangilinan J."/>
            <person name="Pereira M.F."/>
            <person name="Perotto S."/>
            <person name="Peter M."/>
            <person name="Pfister S."/>
            <person name="Riley R."/>
            <person name="Sitrit Y."/>
            <person name="Stielow J.B."/>
            <person name="Szollosi G."/>
            <person name="Zifcakova L."/>
            <person name="Stursova M."/>
            <person name="Spatafora J.W."/>
            <person name="Tedersoo L."/>
            <person name="Vaario L.M."/>
            <person name="Yamada A."/>
            <person name="Yan M."/>
            <person name="Wang P."/>
            <person name="Xu J."/>
            <person name="Bruns T."/>
            <person name="Baldrian P."/>
            <person name="Vilgalys R."/>
            <person name="Dunand C."/>
            <person name="Henrissat B."/>
            <person name="Grigoriev I.V."/>
            <person name="Hibbett D."/>
            <person name="Nagy L.G."/>
            <person name="Martin F.M."/>
        </authorList>
    </citation>
    <scope>NUCLEOTIDE SEQUENCE</scope>
    <source>
        <strain evidence="2">UP504</strain>
    </source>
</reference>
<feature type="region of interest" description="Disordered" evidence="1">
    <location>
        <begin position="794"/>
        <end position="813"/>
    </location>
</feature>
<feature type="compositionally biased region" description="Low complexity" evidence="1">
    <location>
        <begin position="953"/>
        <end position="977"/>
    </location>
</feature>